<organism evidence="3">
    <name type="scientific">Loa loa</name>
    <name type="common">Eye worm</name>
    <name type="synonym">Filaria loa</name>
    <dbReference type="NCBI Taxonomy" id="7209"/>
    <lineage>
        <taxon>Eukaryota</taxon>
        <taxon>Metazoa</taxon>
        <taxon>Ecdysozoa</taxon>
        <taxon>Nematoda</taxon>
        <taxon>Chromadorea</taxon>
        <taxon>Rhabditida</taxon>
        <taxon>Spirurina</taxon>
        <taxon>Spiruromorpha</taxon>
        <taxon>Filarioidea</taxon>
        <taxon>Onchocercidae</taxon>
        <taxon>Loa</taxon>
    </lineage>
</organism>
<feature type="non-terminal residue" evidence="3">
    <location>
        <position position="74"/>
    </location>
</feature>
<reference evidence="3" key="1">
    <citation type="submission" date="2012-04" db="EMBL/GenBank/DDBJ databases">
        <title>The Genome Sequence of Loa loa.</title>
        <authorList>
            <consortium name="The Broad Institute Genome Sequencing Platform"/>
            <consortium name="Broad Institute Genome Sequencing Center for Infectious Disease"/>
            <person name="Nutman T.B."/>
            <person name="Fink D.L."/>
            <person name="Russ C."/>
            <person name="Young S."/>
            <person name="Zeng Q."/>
            <person name="Gargeya S."/>
            <person name="Alvarado L."/>
            <person name="Berlin A."/>
            <person name="Chapman S.B."/>
            <person name="Chen Z."/>
            <person name="Freedman E."/>
            <person name="Gellesch M."/>
            <person name="Goldberg J."/>
            <person name="Griggs A."/>
            <person name="Gujja S."/>
            <person name="Heilman E.R."/>
            <person name="Heiman D."/>
            <person name="Howarth C."/>
            <person name="Mehta T."/>
            <person name="Neiman D."/>
            <person name="Pearson M."/>
            <person name="Roberts A."/>
            <person name="Saif S."/>
            <person name="Shea T."/>
            <person name="Shenoy N."/>
            <person name="Sisk P."/>
            <person name="Stolte C."/>
            <person name="Sykes S."/>
            <person name="White J."/>
            <person name="Yandava C."/>
            <person name="Haas B."/>
            <person name="Henn M.R."/>
            <person name="Nusbaum C."/>
            <person name="Birren B."/>
        </authorList>
    </citation>
    <scope>NUCLEOTIDE SEQUENCE [LARGE SCALE GENOMIC DNA]</scope>
</reference>
<dbReference type="InParanoid" id="A0A1S0TF74"/>
<dbReference type="InterPro" id="IPR013087">
    <property type="entry name" value="Znf_C2H2_type"/>
</dbReference>
<dbReference type="PROSITE" id="PS50157">
    <property type="entry name" value="ZINC_FINGER_C2H2_2"/>
    <property type="match status" value="2"/>
</dbReference>
<keyword evidence="1" id="KW-0479">Metal-binding</keyword>
<dbReference type="GeneID" id="9953173"/>
<name>A0A1S0TF74_LOALO</name>
<dbReference type="RefSeq" id="XP_003151218.2">
    <property type="nucleotide sequence ID" value="XM_003151170.2"/>
</dbReference>
<proteinExistence type="predicted"/>
<dbReference type="SUPFAM" id="SSF57667">
    <property type="entry name" value="beta-beta-alpha zinc fingers"/>
    <property type="match status" value="1"/>
</dbReference>
<dbReference type="SMART" id="SM00355">
    <property type="entry name" value="ZnF_C2H2"/>
    <property type="match status" value="2"/>
</dbReference>
<protein>
    <submittedName>
        <fullName evidence="3">Zinc finger protein</fullName>
    </submittedName>
</protein>
<feature type="domain" description="C2H2-type" evidence="2">
    <location>
        <begin position="48"/>
        <end position="74"/>
    </location>
</feature>
<dbReference type="Gene3D" id="3.30.160.60">
    <property type="entry name" value="Classic Zinc Finger"/>
    <property type="match status" value="1"/>
</dbReference>
<dbReference type="GO" id="GO:0008270">
    <property type="term" value="F:zinc ion binding"/>
    <property type="evidence" value="ECO:0007669"/>
    <property type="project" value="UniProtKB-KW"/>
</dbReference>
<dbReference type="PROSITE" id="PS00028">
    <property type="entry name" value="ZINC_FINGER_C2H2_1"/>
    <property type="match status" value="1"/>
</dbReference>
<evidence type="ECO:0000259" key="2">
    <source>
        <dbReference type="PROSITE" id="PS50157"/>
    </source>
</evidence>
<keyword evidence="1" id="KW-0863">Zinc-finger</keyword>
<dbReference type="AlphaFoldDB" id="A0A1S0TF74"/>
<dbReference type="CTD" id="9953173"/>
<dbReference type="EMBL" id="JH714502">
    <property type="protein sequence ID" value="EFO12851.2"/>
    <property type="molecule type" value="Genomic_DNA"/>
</dbReference>
<dbReference type="InterPro" id="IPR036236">
    <property type="entry name" value="Znf_C2H2_sf"/>
</dbReference>
<evidence type="ECO:0000313" key="3">
    <source>
        <dbReference type="EMBL" id="EFO12851.2"/>
    </source>
</evidence>
<keyword evidence="1" id="KW-0862">Zinc</keyword>
<accession>A0A1S0TF74</accession>
<gene>
    <name evidence="3" type="ORF">LOAG_15681</name>
</gene>
<evidence type="ECO:0000256" key="1">
    <source>
        <dbReference type="PROSITE-ProRule" id="PRU00042"/>
    </source>
</evidence>
<dbReference type="OrthoDB" id="2687452at2759"/>
<dbReference type="KEGG" id="loa:LOAG_15681"/>
<feature type="domain" description="C2H2-type" evidence="2">
    <location>
        <begin position="16"/>
        <end position="46"/>
    </location>
</feature>
<sequence length="74" mass="8831">MEFIEHKKTHGKPFIYECKEPNCGKKYNHSGSFHSHKKRNHQPHQLKPQCECCNKSFSRKDHLKEHQKRCLGNS</sequence>